<keyword evidence="1" id="KW-0472">Membrane</keyword>
<dbReference type="Proteomes" id="UP000184263">
    <property type="component" value="Unassembled WGS sequence"/>
</dbReference>
<dbReference type="InterPro" id="IPR028087">
    <property type="entry name" value="Tad_N"/>
</dbReference>
<organism evidence="3 4">
    <name type="scientific">Selenomonas ruminantium</name>
    <dbReference type="NCBI Taxonomy" id="971"/>
    <lineage>
        <taxon>Bacteria</taxon>
        <taxon>Bacillati</taxon>
        <taxon>Bacillota</taxon>
        <taxon>Negativicutes</taxon>
        <taxon>Selenomonadales</taxon>
        <taxon>Selenomonadaceae</taxon>
        <taxon>Selenomonas</taxon>
    </lineage>
</organism>
<keyword evidence="1" id="KW-1133">Transmembrane helix</keyword>
<feature type="transmembrane region" description="Helical" evidence="1">
    <location>
        <begin position="12"/>
        <end position="31"/>
    </location>
</feature>
<reference evidence="3 4" key="1">
    <citation type="submission" date="2016-11" db="EMBL/GenBank/DDBJ databases">
        <authorList>
            <person name="Jaros S."/>
            <person name="Januszkiewicz K."/>
            <person name="Wedrychowicz H."/>
        </authorList>
    </citation>
    <scope>NUCLEOTIDE SEQUENCE [LARGE SCALE GENOMIC DNA]</scope>
    <source>
        <strain evidence="3 4">HD4</strain>
    </source>
</reference>
<protein>
    <submittedName>
        <fullName evidence="3">Putative Flp pilus-assembly TadE/G-like</fullName>
    </submittedName>
</protein>
<feature type="domain" description="Putative Flp pilus-assembly TadG-like N-terminal" evidence="2">
    <location>
        <begin position="10"/>
        <end position="56"/>
    </location>
</feature>
<dbReference type="AlphaFoldDB" id="A0A1M6S461"/>
<proteinExistence type="predicted"/>
<dbReference type="RefSeq" id="WP_073088226.1">
    <property type="nucleotide sequence ID" value="NZ_FRBC01000003.1"/>
</dbReference>
<gene>
    <name evidence="3" type="ORF">SAMN05216582_103101</name>
</gene>
<evidence type="ECO:0000256" key="1">
    <source>
        <dbReference type="SAM" id="Phobius"/>
    </source>
</evidence>
<keyword evidence="1" id="KW-0812">Transmembrane</keyword>
<dbReference type="EMBL" id="FRBC01000003">
    <property type="protein sequence ID" value="SHK39471.1"/>
    <property type="molecule type" value="Genomic_DNA"/>
</dbReference>
<evidence type="ECO:0000313" key="4">
    <source>
        <dbReference type="Proteomes" id="UP000184263"/>
    </source>
</evidence>
<accession>A0A1M6S461</accession>
<evidence type="ECO:0000259" key="2">
    <source>
        <dbReference type="Pfam" id="PF13400"/>
    </source>
</evidence>
<dbReference type="Pfam" id="PF13400">
    <property type="entry name" value="Tad"/>
    <property type="match status" value="1"/>
</dbReference>
<evidence type="ECO:0000313" key="3">
    <source>
        <dbReference type="EMBL" id="SHK39471.1"/>
    </source>
</evidence>
<sequence>MRAKRQQEKGTVLVFVALMLPLLVFFSGIAIDFGRAYMHKSSLQSEADAAALAGVAKVGNGRARLVKVEDIPASSSSLYSAVKAEADRAANVILAKGSGGADGLLTDLRIVILDKEDPRLAGRVQNYYYEVELSEAIDFTFAKLFLPASFLPKDWKVNVQAWAMAKAKGSADLSGKSLLDQMKDVADLETVASFQALQKENPGKSYDYIKSISFTNKGVSYFADGSRQEIFTLNGDDSLTNGMKHLLINFKPDIISSTKLEDNWDLDTLAGWGDTAVKNYFNNHKMKFTNWQIYDNDGNLVSLSEGGVKNWQDFFNLLKNTFGEAGAQQLVRQRIESVINVDQAYEVRDVAHLPQTDISYDVNGDRNLQDPLFIRIESEEYNQQSGSNFVTNSIRDITINIRADNTVQDGSGNYIYRPMLFFYDGPVDQDGDRGKGRKSRTVVLNLEEDFRGIIYAPNSPVCIQINGADIKFTGIIIAARLVDADGNEISMPSHQDESTDAILQAFYHDQLGLRDAQFDTFGVAGLTIYENPLKDIAYLTERAAETK</sequence>
<name>A0A1M6S461_SELRU</name>